<reference evidence="4" key="1">
    <citation type="submission" date="2022-12" db="EMBL/GenBank/DDBJ databases">
        <title>Genome assemblies of Blomia tropicalis.</title>
        <authorList>
            <person name="Cui Y."/>
        </authorList>
    </citation>
    <scope>NUCLEOTIDE SEQUENCE</scope>
    <source>
        <tissue evidence="4">Adult mites</tissue>
    </source>
</reference>
<dbReference type="SMART" id="SM00355">
    <property type="entry name" value="ZnF_C2H2"/>
    <property type="match status" value="2"/>
</dbReference>
<dbReference type="EMBL" id="JAPWDV010000004">
    <property type="protein sequence ID" value="KAJ6215741.1"/>
    <property type="molecule type" value="Genomic_DNA"/>
</dbReference>
<dbReference type="PROSITE" id="PS00028">
    <property type="entry name" value="ZINC_FINGER_C2H2_1"/>
    <property type="match status" value="2"/>
</dbReference>
<keyword evidence="1" id="KW-0863">Zinc-finger</keyword>
<feature type="compositionally biased region" description="Polar residues" evidence="2">
    <location>
        <begin position="95"/>
        <end position="112"/>
    </location>
</feature>
<proteinExistence type="predicted"/>
<dbReference type="AlphaFoldDB" id="A0A9Q0RJW7"/>
<dbReference type="InterPro" id="IPR013087">
    <property type="entry name" value="Znf_C2H2_type"/>
</dbReference>
<accession>A0A9Q0RJW7</accession>
<name>A0A9Q0RJW7_BLOTA</name>
<evidence type="ECO:0000313" key="4">
    <source>
        <dbReference type="EMBL" id="KAJ6215741.1"/>
    </source>
</evidence>
<feature type="domain" description="C2H2-type" evidence="3">
    <location>
        <begin position="218"/>
        <end position="240"/>
    </location>
</feature>
<feature type="compositionally biased region" description="Polar residues" evidence="2">
    <location>
        <begin position="41"/>
        <end position="58"/>
    </location>
</feature>
<feature type="region of interest" description="Disordered" evidence="2">
    <location>
        <begin position="1"/>
        <end position="171"/>
    </location>
</feature>
<evidence type="ECO:0000256" key="2">
    <source>
        <dbReference type="SAM" id="MobiDB-lite"/>
    </source>
</evidence>
<feature type="compositionally biased region" description="Basic and acidic residues" evidence="2">
    <location>
        <begin position="75"/>
        <end position="93"/>
    </location>
</feature>
<sequence length="791" mass="93354">MSIQQSKSLKILKTKSEQEKRDEDDADLSNVSFPKTKKQMAKQTYGNNNSAILSTSKASADHEDEVDQQNVKDGNNNHKDKEYSLEDKKEGEGSTKLQKSKNQAETTTTINKNYRHKRKHKKQKRDHHHRRQSGHHENESNKKKRKKSKKNKRRHDEISRHPNDSDLSDDETDLGWAHEPIPNGSNDVRHLCCICEQYFVSPIDVIIHERQHLEIQPYHCKYCRRQFFAKSDAYRHIRNHQAMLIGVERYRVSPFDVKRGLAVQKHVLRREHDEIAAWCRRIARIRPITATSTSTSKSISTIHHLPRLVRSTYEDLYGLVFYMFTEDLEIRSDFVGSFEDRDITEIYGPYWDFGPNGPKRSTPFDTWLHMDEELRFLHQAPQESERTSEIKAKVCTDILTITINDGKEQTNKRPKIQSSNNKDDNSSFYIVKDILHKRFDTNDCRIKYLVKYLVCDEAEWVTLDQLYRSVGYVLEFERKQTFELIVLECQISSKAIQQARREMWATAKMEKIMAFHEGTKTVIIWWSNGMMTAEPIHEYHHPGHQEAVLYCLNPDANYYETLQYLRARHRYENAYKHPYKMINPPPSEPEDIVGYNVQQRYGSNDIKFIDHPLVTKHGRANYPMAQMFEIFLACEQWPRRRWSVYTPDSITAAEYTSQLAIPDSTFTFGQLNYQWYEREPRFPKREYHEDCFLINPTLPFVNNGKQHVESFDAKCDRILEYVSCDNCAMQWDHAGVQYFKHLVRFGHNGMYLSALDKNGLKNAAKRWEKHQIEKLEQQRKKPKYSISHLLS</sequence>
<dbReference type="GO" id="GO:0008270">
    <property type="term" value="F:zinc ion binding"/>
    <property type="evidence" value="ECO:0007669"/>
    <property type="project" value="UniProtKB-KW"/>
</dbReference>
<dbReference type="InterPro" id="IPR016197">
    <property type="entry name" value="Chromo-like_dom_sf"/>
</dbReference>
<keyword evidence="1" id="KW-0479">Metal-binding</keyword>
<evidence type="ECO:0000259" key="3">
    <source>
        <dbReference type="PROSITE" id="PS50157"/>
    </source>
</evidence>
<dbReference type="SUPFAM" id="SSF57667">
    <property type="entry name" value="beta-beta-alpha zinc fingers"/>
    <property type="match status" value="1"/>
</dbReference>
<protein>
    <recommendedName>
        <fullName evidence="3">C2H2-type domain-containing protein</fullName>
    </recommendedName>
</protein>
<dbReference type="OrthoDB" id="8922241at2759"/>
<feature type="compositionally biased region" description="Basic and acidic residues" evidence="2">
    <location>
        <begin position="14"/>
        <end position="23"/>
    </location>
</feature>
<organism evidence="4 5">
    <name type="scientific">Blomia tropicalis</name>
    <name type="common">Mite</name>
    <dbReference type="NCBI Taxonomy" id="40697"/>
    <lineage>
        <taxon>Eukaryota</taxon>
        <taxon>Metazoa</taxon>
        <taxon>Ecdysozoa</taxon>
        <taxon>Arthropoda</taxon>
        <taxon>Chelicerata</taxon>
        <taxon>Arachnida</taxon>
        <taxon>Acari</taxon>
        <taxon>Acariformes</taxon>
        <taxon>Sarcoptiformes</taxon>
        <taxon>Astigmata</taxon>
        <taxon>Glycyphagoidea</taxon>
        <taxon>Echimyopodidae</taxon>
        <taxon>Blomia</taxon>
    </lineage>
</organism>
<gene>
    <name evidence="4" type="ORF">RDWZM_010241</name>
</gene>
<keyword evidence="1" id="KW-0862">Zinc</keyword>
<evidence type="ECO:0000313" key="5">
    <source>
        <dbReference type="Proteomes" id="UP001142055"/>
    </source>
</evidence>
<feature type="compositionally biased region" description="Basic residues" evidence="2">
    <location>
        <begin position="142"/>
        <end position="153"/>
    </location>
</feature>
<dbReference type="InterPro" id="IPR036236">
    <property type="entry name" value="Znf_C2H2_sf"/>
</dbReference>
<dbReference type="PROSITE" id="PS50157">
    <property type="entry name" value="ZINC_FINGER_C2H2_2"/>
    <property type="match status" value="1"/>
</dbReference>
<comment type="caution">
    <text evidence="4">The sequence shown here is derived from an EMBL/GenBank/DDBJ whole genome shotgun (WGS) entry which is preliminary data.</text>
</comment>
<dbReference type="Gene3D" id="3.30.160.60">
    <property type="entry name" value="Classic Zinc Finger"/>
    <property type="match status" value="1"/>
</dbReference>
<dbReference type="SUPFAM" id="SSF54160">
    <property type="entry name" value="Chromo domain-like"/>
    <property type="match status" value="1"/>
</dbReference>
<keyword evidence="5" id="KW-1185">Reference proteome</keyword>
<feature type="compositionally biased region" description="Basic residues" evidence="2">
    <location>
        <begin position="113"/>
        <end position="133"/>
    </location>
</feature>
<dbReference type="GO" id="GO:0005694">
    <property type="term" value="C:chromosome"/>
    <property type="evidence" value="ECO:0007669"/>
    <property type="project" value="UniProtKB-ARBA"/>
</dbReference>
<feature type="compositionally biased region" description="Basic and acidic residues" evidence="2">
    <location>
        <begin position="154"/>
        <end position="164"/>
    </location>
</feature>
<dbReference type="Proteomes" id="UP001142055">
    <property type="component" value="Chromosome 4"/>
</dbReference>
<evidence type="ECO:0000256" key="1">
    <source>
        <dbReference type="PROSITE-ProRule" id="PRU00042"/>
    </source>
</evidence>